<comment type="caution">
    <text evidence="2">The sequence shown here is derived from an EMBL/GenBank/DDBJ whole genome shotgun (WGS) entry which is preliminary data.</text>
</comment>
<dbReference type="PANTHER" id="PTHR21666">
    <property type="entry name" value="PEPTIDASE-RELATED"/>
    <property type="match status" value="1"/>
</dbReference>
<dbReference type="InterPro" id="IPR050570">
    <property type="entry name" value="Cell_wall_metabolism_enzyme"/>
</dbReference>
<protein>
    <recommendedName>
        <fullName evidence="1">M23ase beta-sheet core domain-containing protein</fullName>
    </recommendedName>
</protein>
<keyword evidence="3" id="KW-1185">Reference proteome</keyword>
<sequence length="401" mass="42323">MRDAIPEVPPEADVLAGFLAAEPDVRSRVAAGVVEAVGRERLEQVVAATLTRTGTPVGVTDGPDGLIVGGPRGAVRAWVQLTAGGDGIAGMLLEGARYEPPRRRPPRSVRLVGPACLLLLVLWDVLTVWTAADRVSWCAAVATLTAAFVLAEGVGAPAQQPRLVRRAVEAVALAALPSAGRLPGLPSGHFDPGLAAALALLAGAAGAVAAARLHHWRSPVSQPLHFPLEGTWYVLQGGGRLLNHHARLPDQRGAVDLTGLGPHGTRTRPDTADLTAYAAYGRPVRSPCHGRVVSAATTIPDQRPGELRYQPPYGNHVFLDTGREIIKLAHLRPGSVTVRPGDVVAPGRLLGEVGNSGNSTEPHLHLHAERDGLGLDLRFTDVRGRLYRGRRVRVATGPRPR</sequence>
<dbReference type="RefSeq" id="WP_061918864.1">
    <property type="nucleotide sequence ID" value="NZ_JBEYBH010000001.1"/>
</dbReference>
<dbReference type="AlphaFoldDB" id="A0A101T8P1"/>
<reference evidence="2 3" key="1">
    <citation type="submission" date="2015-10" db="EMBL/GenBank/DDBJ databases">
        <title>Draft genome sequence of Streptomyces bungoensis DSM 41781, type strain for the species Streptomyces bungoensis.</title>
        <authorList>
            <person name="Ruckert C."/>
            <person name="Winkler A."/>
            <person name="Kalinowski J."/>
            <person name="Kampfer P."/>
            <person name="Glaeser S."/>
        </authorList>
    </citation>
    <scope>NUCLEOTIDE SEQUENCE [LARGE SCALE GENOMIC DNA]</scope>
    <source>
        <strain evidence="2 3">DSM 41781</strain>
    </source>
</reference>
<gene>
    <name evidence="2" type="ORF">AQJ66_08865</name>
</gene>
<organism evidence="2 3">
    <name type="scientific">Streptomyces bungoensis</name>
    <dbReference type="NCBI Taxonomy" id="285568"/>
    <lineage>
        <taxon>Bacteria</taxon>
        <taxon>Bacillati</taxon>
        <taxon>Actinomycetota</taxon>
        <taxon>Actinomycetes</taxon>
        <taxon>Kitasatosporales</taxon>
        <taxon>Streptomycetaceae</taxon>
        <taxon>Streptomyces</taxon>
    </lineage>
</organism>
<dbReference type="STRING" id="285568.AQJ66_08865"/>
<dbReference type="InterPro" id="IPR016047">
    <property type="entry name" value="M23ase_b-sheet_dom"/>
</dbReference>
<dbReference type="OrthoDB" id="9809488at2"/>
<accession>A0A101T8P1</accession>
<dbReference type="Pfam" id="PF01551">
    <property type="entry name" value="Peptidase_M23"/>
    <property type="match status" value="1"/>
</dbReference>
<evidence type="ECO:0000313" key="3">
    <source>
        <dbReference type="Proteomes" id="UP000053024"/>
    </source>
</evidence>
<dbReference type="PANTHER" id="PTHR21666:SF270">
    <property type="entry name" value="MUREIN HYDROLASE ACTIVATOR ENVC"/>
    <property type="match status" value="1"/>
</dbReference>
<dbReference type="CDD" id="cd12797">
    <property type="entry name" value="M23_peptidase"/>
    <property type="match status" value="1"/>
</dbReference>
<evidence type="ECO:0000313" key="2">
    <source>
        <dbReference type="EMBL" id="KUN87741.1"/>
    </source>
</evidence>
<name>A0A101T8P1_9ACTN</name>
<dbReference type="EMBL" id="LMWX01000013">
    <property type="protein sequence ID" value="KUN87741.1"/>
    <property type="molecule type" value="Genomic_DNA"/>
</dbReference>
<dbReference type="InterPro" id="IPR011055">
    <property type="entry name" value="Dup_hybrid_motif"/>
</dbReference>
<dbReference type="SUPFAM" id="SSF51261">
    <property type="entry name" value="Duplicated hybrid motif"/>
    <property type="match status" value="1"/>
</dbReference>
<proteinExistence type="predicted"/>
<feature type="domain" description="M23ase beta-sheet core" evidence="1">
    <location>
        <begin position="278"/>
        <end position="372"/>
    </location>
</feature>
<dbReference type="Proteomes" id="UP000053024">
    <property type="component" value="Unassembled WGS sequence"/>
</dbReference>
<dbReference type="GO" id="GO:0004222">
    <property type="term" value="F:metalloendopeptidase activity"/>
    <property type="evidence" value="ECO:0007669"/>
    <property type="project" value="TreeGrafter"/>
</dbReference>
<evidence type="ECO:0000259" key="1">
    <source>
        <dbReference type="Pfam" id="PF01551"/>
    </source>
</evidence>
<dbReference type="Gene3D" id="2.70.70.10">
    <property type="entry name" value="Glucose Permease (Domain IIA)"/>
    <property type="match status" value="1"/>
</dbReference>